<feature type="domain" description="Type VII secretion system protein EssD-like" evidence="4">
    <location>
        <begin position="130"/>
        <end position="253"/>
    </location>
</feature>
<dbReference type="InterPro" id="IPR044927">
    <property type="entry name" value="Endonuclea_NS_2"/>
</dbReference>
<evidence type="ECO:0000259" key="4">
    <source>
        <dbReference type="Pfam" id="PF13930"/>
    </source>
</evidence>
<dbReference type="PANTHER" id="PTHR34976:SF2">
    <property type="entry name" value="TYPE VII SECRETION SYSTEM PROTEIN ESSD"/>
    <property type="match status" value="1"/>
</dbReference>
<comment type="subcellular location">
    <subcellularLocation>
        <location evidence="1">Cell membrane</location>
    </subcellularLocation>
</comment>
<sequence length="269" mass="29796">MAKYMGLAVQKAFERDVIHGDAKSRTEFFTYGLASIGISLLGDKGLSKLGTAAKVAKTGNLAEKAGKLKVNTGFAPELEAAGRGTTYKIPFNALHHYKENILKIVEEQFSTVKYGGHYTKVNRKKALKSNVQYTTSQGYKYITDELGRIIDVEAKLELGNAKRNTYAQRIVGGDDRLANDDGGHLIASIFDGSGEIDNLVAMNARINRSEYKIIEGRWKKALLEGKSVKVNIKPLYKGESLRPVEFKISYTIDDKLYSDRLTNYTGGKK</sequence>
<dbReference type="InterPro" id="IPR051768">
    <property type="entry name" value="Bact_secretion_toxin"/>
</dbReference>
<dbReference type="Gene3D" id="3.40.570.10">
    <property type="entry name" value="Extracellular Endonuclease, subunit A"/>
    <property type="match status" value="1"/>
</dbReference>
<keyword evidence="2" id="KW-1003">Cell membrane</keyword>
<dbReference type="EMBL" id="LQYI01000092">
    <property type="protein sequence ID" value="KYC65146.1"/>
    <property type="molecule type" value="Genomic_DNA"/>
</dbReference>
<accession>A0A150K6T8</accession>
<proteinExistence type="predicted"/>
<evidence type="ECO:0000313" key="5">
    <source>
        <dbReference type="EMBL" id="KYC65146.1"/>
    </source>
</evidence>
<evidence type="ECO:0000256" key="3">
    <source>
        <dbReference type="ARBA" id="ARBA00023136"/>
    </source>
</evidence>
<comment type="caution">
    <text evidence="5">The sequence shown here is derived from an EMBL/GenBank/DDBJ whole genome shotgun (WGS) entry which is preliminary data.</text>
</comment>
<reference evidence="5 6" key="1">
    <citation type="submission" date="2016-01" db="EMBL/GenBank/DDBJ databases">
        <title>Genome Sequences of Twelve Sporeforming Bacillus Species Isolated from Foods.</title>
        <authorList>
            <person name="Berendsen E.M."/>
            <person name="Wells-Bennik M.H."/>
            <person name="Krawcyk A.O."/>
            <person name="De Jong A."/>
            <person name="Holsappel S."/>
            <person name="Eijlander R.T."/>
            <person name="Kuipers O.P."/>
        </authorList>
    </citation>
    <scope>NUCLEOTIDE SEQUENCE [LARGE SCALE GENOMIC DNA]</scope>
    <source>
        <strain evidence="5 6">B4099</strain>
    </source>
</reference>
<name>A0A150K6T8_HEYCO</name>
<dbReference type="InterPro" id="IPR044929">
    <property type="entry name" value="DNA/RNA_non-sp_Endonuclease_sf"/>
</dbReference>
<gene>
    <name evidence="5" type="ORF">B4099_1835</name>
</gene>
<dbReference type="PATRIC" id="fig|1398.25.peg.451"/>
<evidence type="ECO:0000256" key="1">
    <source>
        <dbReference type="ARBA" id="ARBA00004236"/>
    </source>
</evidence>
<dbReference type="PANTHER" id="PTHR34976">
    <property type="entry name" value="RIBONUCLEASE YQCG-RELATED"/>
    <property type="match status" value="1"/>
</dbReference>
<keyword evidence="3" id="KW-0472">Membrane</keyword>
<protein>
    <recommendedName>
        <fullName evidence="4">Type VII secretion system protein EssD-like domain-containing protein</fullName>
    </recommendedName>
</protein>
<dbReference type="Pfam" id="PF13930">
    <property type="entry name" value="Endonuclea_NS_2"/>
    <property type="match status" value="1"/>
</dbReference>
<evidence type="ECO:0000313" key="6">
    <source>
        <dbReference type="Proteomes" id="UP000075304"/>
    </source>
</evidence>
<dbReference type="AlphaFoldDB" id="A0A150K6T8"/>
<dbReference type="Proteomes" id="UP000075304">
    <property type="component" value="Unassembled WGS sequence"/>
</dbReference>
<dbReference type="GO" id="GO:0005886">
    <property type="term" value="C:plasma membrane"/>
    <property type="evidence" value="ECO:0007669"/>
    <property type="project" value="UniProtKB-SubCell"/>
</dbReference>
<evidence type="ECO:0000256" key="2">
    <source>
        <dbReference type="ARBA" id="ARBA00022475"/>
    </source>
</evidence>
<organism evidence="5 6">
    <name type="scientific">Heyndrickxia coagulans</name>
    <name type="common">Weizmannia coagulans</name>
    <dbReference type="NCBI Taxonomy" id="1398"/>
    <lineage>
        <taxon>Bacteria</taxon>
        <taxon>Bacillati</taxon>
        <taxon>Bacillota</taxon>
        <taxon>Bacilli</taxon>
        <taxon>Bacillales</taxon>
        <taxon>Bacillaceae</taxon>
        <taxon>Heyndrickxia</taxon>
    </lineage>
</organism>